<name>A0ABW6JZN6_9BACI</name>
<keyword evidence="6" id="KW-0418">Kinase</keyword>
<dbReference type="Pfam" id="PF07695">
    <property type="entry name" value="7TMR-DISM_7TM"/>
    <property type="match status" value="1"/>
</dbReference>
<keyword evidence="14" id="KW-1185">Reference proteome</keyword>
<dbReference type="PROSITE" id="PS50110">
    <property type="entry name" value="RESPONSE_REGULATORY"/>
    <property type="match status" value="1"/>
</dbReference>
<feature type="transmembrane region" description="Helical" evidence="10">
    <location>
        <begin position="302"/>
        <end position="319"/>
    </location>
</feature>
<sequence>MKKIYFPLIFTMLMVSIILTYLFLDQKKSDPPQAINGVIDLRQYDFSQDKPVALNGEWQFISGKLADSNDFDLQQSHIVQVPSLWTSYNLDGEKVPKYTSGTYRLKIQVDNPEMILGIKTSNIRMSNAIYMNGKLIGQSGSPAEDSSYVQHNTPYVSYFVPGKKEIELLVHVANFDYASGGGILGSIFIGDQVSIGELRESSLAYDWVTIAAFLTMFIYFLGTFLQSRIGVEQLYFSLFCLANVLYAVSHGEKVLLAILPAIPYELFERIQAVSSILIGIFVLLYFYYALRKFAHKKIVKTLCITGIVLNASALLPVHINSNLQIVNSLYIFIVLIYIIYIQIRAIYKRSIGATYLIISSFTIFVYFVVATLNVMMNFEINNLPPLFPFICLTMLSLFISHRFTDSFLKKRELSNALLRIDKLKDEFLAKTSHEFRTPLHGIIAISQSMLDKDKYSLTTDQKEKMNLIVGIAERLSHLVNDILDFSKLKEKKFLKLDVAPVDLYSVTHVIVDIFMFMKSKDVTIVNNIHRGQLVLTDEEKLRQILYNLIENAVKYTDLGKVEINCYEKEKHVVIEVSDTGCGIAPENIKTLFDPFQQFENSMGGTGLGLSITKELVHIQGGDIAVTSEVGKGTTFFITLPKAVQLDEKNKSGEKLLYAKQYPFQLVLPHIVENTGRKKILIADDDHINLKVLIDTLSMEEYFIIAVDRGKAVLEQINKHPDVDLVILDIMMPEVSGYEVCQQLRKSYPLSELPVLMLTAAIHPEDMVAAFQSGANDFLHKPLDSSELKTRIRNLLLMKESAETATKMEVAFLQAQIKPHFVYNVLNSILSLSYLDLDKARTMITDFANFLRGSFSFENTSRLVPLEKELSLVQSYVNIHRTRFPEQLEWEIQMENPIHCLIPPLLLQPLVENAILHGLKAKKEGGKVALVIIEESGMLVCRVVDNGQGIPKEMLNGFKKGLIKQGVGLHNISKRLKYYEEAFIHFESEENSGTIVEIRFPLIRYTDNLD</sequence>
<evidence type="ECO:0000256" key="4">
    <source>
        <dbReference type="ARBA" id="ARBA00022679"/>
    </source>
</evidence>
<dbReference type="InterPro" id="IPR011623">
    <property type="entry name" value="7TMR_DISM_rcpt_extracell_dom1"/>
</dbReference>
<dbReference type="SUPFAM" id="SSF52172">
    <property type="entry name" value="CheY-like"/>
    <property type="match status" value="1"/>
</dbReference>
<keyword evidence="3 9" id="KW-0597">Phosphoprotein</keyword>
<proteinExistence type="predicted"/>
<dbReference type="Pfam" id="PF06580">
    <property type="entry name" value="His_kinase"/>
    <property type="match status" value="1"/>
</dbReference>
<accession>A0ABW6JZN6</accession>
<dbReference type="PANTHER" id="PTHR43547">
    <property type="entry name" value="TWO-COMPONENT HISTIDINE KINASE"/>
    <property type="match status" value="1"/>
</dbReference>
<keyword evidence="8" id="KW-0902">Two-component regulatory system</keyword>
<evidence type="ECO:0000256" key="3">
    <source>
        <dbReference type="ARBA" id="ARBA00022553"/>
    </source>
</evidence>
<feature type="transmembrane region" description="Helical" evidence="10">
    <location>
        <begin position="270"/>
        <end position="290"/>
    </location>
</feature>
<dbReference type="Proteomes" id="UP001601058">
    <property type="component" value="Unassembled WGS sequence"/>
</dbReference>
<evidence type="ECO:0000259" key="11">
    <source>
        <dbReference type="PROSITE" id="PS50109"/>
    </source>
</evidence>
<dbReference type="GO" id="GO:0005524">
    <property type="term" value="F:ATP binding"/>
    <property type="evidence" value="ECO:0007669"/>
    <property type="project" value="UniProtKB-KW"/>
</dbReference>
<feature type="transmembrane region" description="Helical" evidence="10">
    <location>
        <begin position="6"/>
        <end position="24"/>
    </location>
</feature>
<dbReference type="PROSITE" id="PS50109">
    <property type="entry name" value="HIS_KIN"/>
    <property type="match status" value="2"/>
</dbReference>
<dbReference type="InterPro" id="IPR008979">
    <property type="entry name" value="Galactose-bd-like_sf"/>
</dbReference>
<feature type="modified residue" description="4-aspartylphosphate" evidence="9">
    <location>
        <position position="728"/>
    </location>
</feature>
<feature type="domain" description="Histidine kinase" evidence="11">
    <location>
        <begin position="430"/>
        <end position="643"/>
    </location>
</feature>
<feature type="transmembrane region" description="Helical" evidence="10">
    <location>
        <begin position="202"/>
        <end position="222"/>
    </location>
</feature>
<comment type="caution">
    <text evidence="13">The sequence shown here is derived from an EMBL/GenBank/DDBJ whole genome shotgun (WGS) entry which is preliminary data.</text>
</comment>
<reference evidence="13 14" key="1">
    <citation type="submission" date="2024-08" db="EMBL/GenBank/DDBJ databases">
        <title>Two novel Cytobacillus novel species.</title>
        <authorList>
            <person name="Liu G."/>
        </authorList>
    </citation>
    <scope>NUCLEOTIDE SEQUENCE [LARGE SCALE GENOMIC DNA]</scope>
    <source>
        <strain evidence="13 14">FJAT-53684</strain>
    </source>
</reference>
<dbReference type="InterPro" id="IPR011006">
    <property type="entry name" value="CheY-like_superfamily"/>
</dbReference>
<evidence type="ECO:0000313" key="14">
    <source>
        <dbReference type="Proteomes" id="UP001601058"/>
    </source>
</evidence>
<dbReference type="Gene3D" id="2.60.120.260">
    <property type="entry name" value="Galactose-binding domain-like"/>
    <property type="match status" value="1"/>
</dbReference>
<gene>
    <name evidence="13" type="ORF">ACFYKT_07495</name>
</gene>
<evidence type="ECO:0000256" key="10">
    <source>
        <dbReference type="SAM" id="Phobius"/>
    </source>
</evidence>
<dbReference type="InterPro" id="IPR036890">
    <property type="entry name" value="HATPase_C_sf"/>
</dbReference>
<keyword evidence="5" id="KW-0547">Nucleotide-binding</keyword>
<evidence type="ECO:0000313" key="13">
    <source>
        <dbReference type="EMBL" id="MFE8696195.1"/>
    </source>
</evidence>
<evidence type="ECO:0000256" key="6">
    <source>
        <dbReference type="ARBA" id="ARBA00022777"/>
    </source>
</evidence>
<evidence type="ECO:0000256" key="1">
    <source>
        <dbReference type="ARBA" id="ARBA00000085"/>
    </source>
</evidence>
<comment type="catalytic activity">
    <reaction evidence="1">
        <text>ATP + protein L-histidine = ADP + protein N-phospho-L-histidine.</text>
        <dbReference type="EC" id="2.7.13.3"/>
    </reaction>
</comment>
<feature type="transmembrane region" description="Helical" evidence="10">
    <location>
        <begin position="355"/>
        <end position="374"/>
    </location>
</feature>
<feature type="domain" description="Histidine kinase" evidence="11">
    <location>
        <begin position="906"/>
        <end position="1003"/>
    </location>
</feature>
<dbReference type="PANTHER" id="PTHR43547:SF2">
    <property type="entry name" value="HYBRID SIGNAL TRANSDUCTION HISTIDINE KINASE C"/>
    <property type="match status" value="1"/>
</dbReference>
<feature type="transmembrane region" description="Helical" evidence="10">
    <location>
        <begin position="168"/>
        <end position="190"/>
    </location>
</feature>
<evidence type="ECO:0000256" key="8">
    <source>
        <dbReference type="ARBA" id="ARBA00023012"/>
    </source>
</evidence>
<dbReference type="RefSeq" id="WP_389217700.1">
    <property type="nucleotide sequence ID" value="NZ_JBIACJ010000003.1"/>
</dbReference>
<dbReference type="InterPro" id="IPR010559">
    <property type="entry name" value="Sig_transdc_His_kin_internal"/>
</dbReference>
<keyword evidence="10" id="KW-1133">Transmembrane helix</keyword>
<feature type="domain" description="Response regulatory" evidence="12">
    <location>
        <begin position="678"/>
        <end position="795"/>
    </location>
</feature>
<dbReference type="SMART" id="SM00448">
    <property type="entry name" value="REC"/>
    <property type="match status" value="1"/>
</dbReference>
<dbReference type="InterPro" id="IPR036097">
    <property type="entry name" value="HisK_dim/P_sf"/>
</dbReference>
<evidence type="ECO:0000256" key="5">
    <source>
        <dbReference type="ARBA" id="ARBA00022741"/>
    </source>
</evidence>
<dbReference type="Pfam" id="PF02518">
    <property type="entry name" value="HATPase_c"/>
    <property type="match status" value="2"/>
</dbReference>
<dbReference type="PRINTS" id="PR00344">
    <property type="entry name" value="BCTRLSENSOR"/>
</dbReference>
<feature type="transmembrane region" description="Helical" evidence="10">
    <location>
        <begin position="234"/>
        <end position="250"/>
    </location>
</feature>
<dbReference type="SMART" id="SM00388">
    <property type="entry name" value="HisKA"/>
    <property type="match status" value="1"/>
</dbReference>
<dbReference type="EC" id="2.7.13.3" evidence="2"/>
<dbReference type="SMART" id="SM00387">
    <property type="entry name" value="HATPase_c"/>
    <property type="match status" value="2"/>
</dbReference>
<dbReference type="Gene3D" id="3.40.50.2300">
    <property type="match status" value="1"/>
</dbReference>
<keyword evidence="4" id="KW-0808">Transferase</keyword>
<dbReference type="Pfam" id="PF00072">
    <property type="entry name" value="Response_reg"/>
    <property type="match status" value="1"/>
</dbReference>
<keyword evidence="10" id="KW-0472">Membrane</keyword>
<dbReference type="InterPro" id="IPR005467">
    <property type="entry name" value="His_kinase_dom"/>
</dbReference>
<dbReference type="CDD" id="cd16922">
    <property type="entry name" value="HATPase_EvgS-ArcB-TorS-like"/>
    <property type="match status" value="1"/>
</dbReference>
<dbReference type="Gene3D" id="3.30.565.10">
    <property type="entry name" value="Histidine kinase-like ATPase, C-terminal domain"/>
    <property type="match status" value="2"/>
</dbReference>
<dbReference type="Gene3D" id="1.10.287.130">
    <property type="match status" value="1"/>
</dbReference>
<dbReference type="EMBL" id="JBIACJ010000003">
    <property type="protein sequence ID" value="MFE8696195.1"/>
    <property type="molecule type" value="Genomic_DNA"/>
</dbReference>
<feature type="transmembrane region" description="Helical" evidence="10">
    <location>
        <begin position="325"/>
        <end position="343"/>
    </location>
</feature>
<evidence type="ECO:0000256" key="7">
    <source>
        <dbReference type="ARBA" id="ARBA00022840"/>
    </source>
</evidence>
<dbReference type="InterPro" id="IPR003661">
    <property type="entry name" value="HisK_dim/P_dom"/>
</dbReference>
<dbReference type="SUPFAM" id="SSF55874">
    <property type="entry name" value="ATPase domain of HSP90 chaperone/DNA topoisomerase II/histidine kinase"/>
    <property type="match status" value="2"/>
</dbReference>
<dbReference type="InterPro" id="IPR004358">
    <property type="entry name" value="Sig_transdc_His_kin-like_C"/>
</dbReference>
<dbReference type="SUPFAM" id="SSF49785">
    <property type="entry name" value="Galactose-binding domain-like"/>
    <property type="match status" value="1"/>
</dbReference>
<keyword evidence="7 13" id="KW-0067">ATP-binding</keyword>
<organism evidence="13 14">
    <name type="scientific">Cytobacillus mangrovibacter</name>
    <dbReference type="NCBI Taxonomy" id="3299024"/>
    <lineage>
        <taxon>Bacteria</taxon>
        <taxon>Bacillati</taxon>
        <taxon>Bacillota</taxon>
        <taxon>Bacilli</taxon>
        <taxon>Bacillales</taxon>
        <taxon>Bacillaceae</taxon>
        <taxon>Cytobacillus</taxon>
    </lineage>
</organism>
<protein>
    <recommendedName>
        <fullName evidence="2">histidine kinase</fullName>
        <ecNumber evidence="2">2.7.13.3</ecNumber>
    </recommendedName>
</protein>
<dbReference type="CDD" id="cd00082">
    <property type="entry name" value="HisKA"/>
    <property type="match status" value="1"/>
</dbReference>
<dbReference type="SUPFAM" id="SSF47384">
    <property type="entry name" value="Homodimeric domain of signal transducing histidine kinase"/>
    <property type="match status" value="1"/>
</dbReference>
<dbReference type="Pfam" id="PF00512">
    <property type="entry name" value="HisKA"/>
    <property type="match status" value="1"/>
</dbReference>
<evidence type="ECO:0000259" key="12">
    <source>
        <dbReference type="PROSITE" id="PS50110"/>
    </source>
</evidence>
<keyword evidence="10" id="KW-0812">Transmembrane</keyword>
<dbReference type="InterPro" id="IPR003594">
    <property type="entry name" value="HATPase_dom"/>
</dbReference>
<dbReference type="InterPro" id="IPR001789">
    <property type="entry name" value="Sig_transdc_resp-reg_receiver"/>
</dbReference>
<evidence type="ECO:0000256" key="2">
    <source>
        <dbReference type="ARBA" id="ARBA00012438"/>
    </source>
</evidence>
<evidence type="ECO:0000256" key="9">
    <source>
        <dbReference type="PROSITE-ProRule" id="PRU00169"/>
    </source>
</evidence>